<feature type="chain" id="PRO_5011762172" evidence="1">
    <location>
        <begin position="24"/>
        <end position="247"/>
    </location>
</feature>
<feature type="signal peptide" evidence="1">
    <location>
        <begin position="1"/>
        <end position="23"/>
    </location>
</feature>
<accession>A0A1I4CQW5</accession>
<gene>
    <name evidence="2" type="ORF">SAMN05216302_101715</name>
</gene>
<dbReference type="Proteomes" id="UP000199533">
    <property type="component" value="Unassembled WGS sequence"/>
</dbReference>
<keyword evidence="3" id="KW-1185">Reference proteome</keyword>
<name>A0A1I4CQW5_9PROT</name>
<reference evidence="3" key="1">
    <citation type="submission" date="2016-10" db="EMBL/GenBank/DDBJ databases">
        <authorList>
            <person name="Varghese N."/>
            <person name="Submissions S."/>
        </authorList>
    </citation>
    <scope>NUCLEOTIDE SEQUENCE [LARGE SCALE GENOMIC DNA]</scope>
    <source>
        <strain evidence="3">Nm69</strain>
    </source>
</reference>
<dbReference type="STRING" id="52441.SAMN05216302_101715"/>
<evidence type="ECO:0000256" key="1">
    <source>
        <dbReference type="SAM" id="SignalP"/>
    </source>
</evidence>
<evidence type="ECO:0000313" key="3">
    <source>
        <dbReference type="Proteomes" id="UP000199533"/>
    </source>
</evidence>
<protein>
    <submittedName>
        <fullName evidence="2">PEP-CTERM protein-sorting domain-containing protein</fullName>
    </submittedName>
</protein>
<keyword evidence="1" id="KW-0732">Signal</keyword>
<sequence length="247" mass="25663">MKRNTYFKLLPALFFVWAESSGASLIKVDLQNIGAANQQTQAGWTPQELPTGPAGAGGFDLILTSDGTAAGISATLGGDSDGWEARGGSSQQRGQITGTSFNDLLEDLVATQDQDAFVSITGLTIGKDYLFQTWHNDSYLVNQGFGSGGGTVTPSVIGGIELSKSIGTITNLKGIQTDSAFGVTSILFTATSASATINLDGTNTNGFLPINGISFSESISAVPEPPIFLLFSIGVLGLITSLRSIDR</sequence>
<organism evidence="2 3">
    <name type="scientific">Nitrosomonas aestuarii</name>
    <dbReference type="NCBI Taxonomy" id="52441"/>
    <lineage>
        <taxon>Bacteria</taxon>
        <taxon>Pseudomonadati</taxon>
        <taxon>Pseudomonadota</taxon>
        <taxon>Betaproteobacteria</taxon>
        <taxon>Nitrosomonadales</taxon>
        <taxon>Nitrosomonadaceae</taxon>
        <taxon>Nitrosomonas</taxon>
    </lineage>
</organism>
<dbReference type="RefSeq" id="WP_090700212.1">
    <property type="nucleotide sequence ID" value="NZ_FOSP01000017.1"/>
</dbReference>
<dbReference type="AlphaFoldDB" id="A0A1I4CQW5"/>
<dbReference type="EMBL" id="FOSP01000017">
    <property type="protein sequence ID" value="SFK83652.1"/>
    <property type="molecule type" value="Genomic_DNA"/>
</dbReference>
<evidence type="ECO:0000313" key="2">
    <source>
        <dbReference type="EMBL" id="SFK83652.1"/>
    </source>
</evidence>
<proteinExistence type="predicted"/>